<dbReference type="AlphaFoldDB" id="G7WD29"/>
<sequence>MDQLKLCESEYRFTTIVWEHEPLGSGELVTLCEQQLGWKKSTTYTVLKKLCERGILKNENALVTALVLQAQVQKYESEQFINRTFGGSLPSFLTAFMNDKKLSRKEADQLKKLIDSYKEE</sequence>
<dbReference type="PIRSF" id="PIRSF019455">
    <property type="entry name" value="CopR_AtkY"/>
    <property type="match status" value="1"/>
</dbReference>
<organism evidence="5 6">
    <name type="scientific">Desulfosporosinus orientis (strain ATCC 19365 / DSM 765 / NCIMB 8382 / VKM B-1628 / Singapore I)</name>
    <name type="common">Desulfotomaculum orientis</name>
    <dbReference type="NCBI Taxonomy" id="768706"/>
    <lineage>
        <taxon>Bacteria</taxon>
        <taxon>Bacillati</taxon>
        <taxon>Bacillota</taxon>
        <taxon>Clostridia</taxon>
        <taxon>Eubacteriales</taxon>
        <taxon>Desulfitobacteriaceae</taxon>
        <taxon>Desulfosporosinus</taxon>
    </lineage>
</organism>
<dbReference type="RefSeq" id="WP_014184043.1">
    <property type="nucleotide sequence ID" value="NC_016584.1"/>
</dbReference>
<keyword evidence="2" id="KW-0805">Transcription regulation</keyword>
<keyword evidence="6" id="KW-1185">Reference proteome</keyword>
<dbReference type="Proteomes" id="UP000006346">
    <property type="component" value="Chromosome"/>
</dbReference>
<comment type="similarity">
    <text evidence="1">Belongs to the BlaI transcriptional regulatory family.</text>
</comment>
<name>G7WD29_DESOD</name>
<dbReference type="InterPro" id="IPR036388">
    <property type="entry name" value="WH-like_DNA-bd_sf"/>
</dbReference>
<gene>
    <name evidence="5" type="ordered locus">Desor_1577</name>
</gene>
<keyword evidence="4" id="KW-0804">Transcription</keyword>
<dbReference type="STRING" id="768706.Desor_1577"/>
<evidence type="ECO:0000256" key="3">
    <source>
        <dbReference type="ARBA" id="ARBA00023125"/>
    </source>
</evidence>
<protein>
    <submittedName>
        <fullName evidence="5">Putative transcriptional regulator</fullName>
    </submittedName>
</protein>
<dbReference type="Gene3D" id="1.10.10.10">
    <property type="entry name" value="Winged helix-like DNA-binding domain superfamily/Winged helix DNA-binding domain"/>
    <property type="match status" value="1"/>
</dbReference>
<dbReference type="InterPro" id="IPR036390">
    <property type="entry name" value="WH_DNA-bd_sf"/>
</dbReference>
<dbReference type="SUPFAM" id="SSF46785">
    <property type="entry name" value="Winged helix' DNA-binding domain"/>
    <property type="match status" value="1"/>
</dbReference>
<dbReference type="Gene3D" id="1.10.4040.10">
    <property type="entry name" value="Penicillinase repressor domain"/>
    <property type="match status" value="1"/>
</dbReference>
<dbReference type="GO" id="GO:0003677">
    <property type="term" value="F:DNA binding"/>
    <property type="evidence" value="ECO:0007669"/>
    <property type="project" value="UniProtKB-KW"/>
</dbReference>
<dbReference type="KEGG" id="dor:Desor_1577"/>
<reference evidence="5 6" key="2">
    <citation type="journal article" date="2012" name="J. Bacteriol.">
        <title>Complete genome sequences of Desulfosporosinus orientis DSM765T, Desulfosporosinus youngiae DSM17734T, Desulfosporosinus meridiei DSM13257T, and Desulfosporosinus acidiphilus DSM22704T.</title>
        <authorList>
            <person name="Pester M."/>
            <person name="Brambilla E."/>
            <person name="Alazard D."/>
            <person name="Rattei T."/>
            <person name="Weinmaier T."/>
            <person name="Han J."/>
            <person name="Lucas S."/>
            <person name="Lapidus A."/>
            <person name="Cheng J.F."/>
            <person name="Goodwin L."/>
            <person name="Pitluck S."/>
            <person name="Peters L."/>
            <person name="Ovchinnikova G."/>
            <person name="Teshima H."/>
            <person name="Detter J.C."/>
            <person name="Han C.S."/>
            <person name="Tapia R."/>
            <person name="Land M.L."/>
            <person name="Hauser L."/>
            <person name="Kyrpides N.C."/>
            <person name="Ivanova N.N."/>
            <person name="Pagani I."/>
            <person name="Huntmann M."/>
            <person name="Wei C.L."/>
            <person name="Davenport K.W."/>
            <person name="Daligault H."/>
            <person name="Chain P.S."/>
            <person name="Chen A."/>
            <person name="Mavromatis K."/>
            <person name="Markowitz V."/>
            <person name="Szeto E."/>
            <person name="Mikhailova N."/>
            <person name="Pati A."/>
            <person name="Wagner M."/>
            <person name="Woyke T."/>
            <person name="Ollivier B."/>
            <person name="Klenk H.P."/>
            <person name="Spring S."/>
            <person name="Loy A."/>
        </authorList>
    </citation>
    <scope>NUCLEOTIDE SEQUENCE [LARGE SCALE GENOMIC DNA]</scope>
    <source>
        <strain evidence="6">ATCC 19365 / DSM 765 / NCIMB 8382 / VKM B-1628</strain>
    </source>
</reference>
<dbReference type="Pfam" id="PF03965">
    <property type="entry name" value="Penicillinase_R"/>
    <property type="match status" value="1"/>
</dbReference>
<dbReference type="GO" id="GO:0045892">
    <property type="term" value="P:negative regulation of DNA-templated transcription"/>
    <property type="evidence" value="ECO:0007669"/>
    <property type="project" value="InterPro"/>
</dbReference>
<evidence type="ECO:0000313" key="5">
    <source>
        <dbReference type="EMBL" id="AET67224.1"/>
    </source>
</evidence>
<keyword evidence="3" id="KW-0238">DNA-binding</keyword>
<dbReference type="OrthoDB" id="9795583at2"/>
<dbReference type="EMBL" id="CP003108">
    <property type="protein sequence ID" value="AET67224.1"/>
    <property type="molecule type" value="Genomic_DNA"/>
</dbReference>
<dbReference type="PATRIC" id="fig|768706.3.peg.1563"/>
<dbReference type="HOGENOM" id="CLU_119090_2_0_9"/>
<evidence type="ECO:0000256" key="4">
    <source>
        <dbReference type="ARBA" id="ARBA00023163"/>
    </source>
</evidence>
<reference evidence="6" key="1">
    <citation type="submission" date="2011-11" db="EMBL/GenBank/DDBJ databases">
        <title>Complete sequence of Desulfosporosinus orientis DSM 765.</title>
        <authorList>
            <person name="Lucas S."/>
            <person name="Han J."/>
            <person name="Lapidus A."/>
            <person name="Cheng J.-F."/>
            <person name="Goodwin L."/>
            <person name="Pitluck S."/>
            <person name="Peters L."/>
            <person name="Ovchinnikova G."/>
            <person name="Teshima H."/>
            <person name="Detter J.C."/>
            <person name="Han C."/>
            <person name="Tapia R."/>
            <person name="Land M."/>
            <person name="Hauser L."/>
            <person name="Kyrpides N."/>
            <person name="Ivanova N."/>
            <person name="Pagani I."/>
            <person name="Pester M."/>
            <person name="Spring S."/>
            <person name="Ollivier B."/>
            <person name="Rattei T."/>
            <person name="Klenk H.-P."/>
            <person name="Wagner M."/>
            <person name="Loy A."/>
            <person name="Woyke T."/>
        </authorList>
    </citation>
    <scope>NUCLEOTIDE SEQUENCE [LARGE SCALE GENOMIC DNA]</scope>
    <source>
        <strain evidence="6">ATCC 19365 / DSM 765 / NCIMB 8382 / VKM B-1628</strain>
    </source>
</reference>
<proteinExistence type="inferred from homology"/>
<evidence type="ECO:0000313" key="6">
    <source>
        <dbReference type="Proteomes" id="UP000006346"/>
    </source>
</evidence>
<dbReference type="eggNOG" id="COG3682">
    <property type="taxonomic scope" value="Bacteria"/>
</dbReference>
<evidence type="ECO:0000256" key="2">
    <source>
        <dbReference type="ARBA" id="ARBA00023015"/>
    </source>
</evidence>
<dbReference type="InterPro" id="IPR005650">
    <property type="entry name" value="BlaI_family"/>
</dbReference>
<accession>G7WD29</accession>
<evidence type="ECO:0000256" key="1">
    <source>
        <dbReference type="ARBA" id="ARBA00011046"/>
    </source>
</evidence>